<feature type="domain" description="Periplasmic binding protein" evidence="5">
    <location>
        <begin position="46"/>
        <end position="305"/>
    </location>
</feature>
<evidence type="ECO:0000256" key="2">
    <source>
        <dbReference type="ARBA" id="ARBA00007639"/>
    </source>
</evidence>
<evidence type="ECO:0000259" key="5">
    <source>
        <dbReference type="Pfam" id="PF13407"/>
    </source>
</evidence>
<dbReference type="SUPFAM" id="SSF53822">
    <property type="entry name" value="Periplasmic binding protein-like I"/>
    <property type="match status" value="1"/>
</dbReference>
<proteinExistence type="inferred from homology"/>
<sequence>MIKKVLFSGTALAAALLLASCSTGGGTAADDSGSTEAGGAGKEICYITAAESHAYATPANKAFQEAADAAGAKVTMLSQDFDVQTGTEQLTTCIGRNPDGIVLWPLDPQAYIPGLIQAQAAQIPVVLINTPMDDEALKLVASFTGPDVYEEGKLSAEAMTEALGGSGKVVIIAGQAGNGTTIGRTDGFTDELKAAGADIEVLQTVNADFDQQKALVASRDLITRFGDDIGGVYANDDTMARGFIDAWAEAGKDPKAIPPIIGINGQKDAFESIKAGQFYATIVQSPVEDGKLALDTILKAAAGEKVESRLPIPLTVVTAENVDSEEPAF</sequence>
<dbReference type="PANTHER" id="PTHR46847">
    <property type="entry name" value="D-ALLOSE-BINDING PERIPLASMIC PROTEIN-RELATED"/>
    <property type="match status" value="1"/>
</dbReference>
<keyword evidence="3 4" id="KW-0732">Signal</keyword>
<name>A0A4R6S3U1_9MICO</name>
<dbReference type="Gene3D" id="3.40.50.2300">
    <property type="match status" value="2"/>
</dbReference>
<dbReference type="PANTHER" id="PTHR46847:SF1">
    <property type="entry name" value="D-ALLOSE-BINDING PERIPLASMIC PROTEIN-RELATED"/>
    <property type="match status" value="1"/>
</dbReference>
<comment type="subcellular location">
    <subcellularLocation>
        <location evidence="1">Cell envelope</location>
    </subcellularLocation>
</comment>
<comment type="caution">
    <text evidence="6">The sequence shown here is derived from an EMBL/GenBank/DDBJ whole genome shotgun (WGS) entry which is preliminary data.</text>
</comment>
<dbReference type="CDD" id="cd01536">
    <property type="entry name" value="PBP1_ABC_sugar_binding-like"/>
    <property type="match status" value="1"/>
</dbReference>
<comment type="similarity">
    <text evidence="2">Belongs to the bacterial solute-binding protein 2 family.</text>
</comment>
<evidence type="ECO:0000313" key="6">
    <source>
        <dbReference type="EMBL" id="TDP93386.1"/>
    </source>
</evidence>
<dbReference type="GO" id="GO:0030246">
    <property type="term" value="F:carbohydrate binding"/>
    <property type="evidence" value="ECO:0007669"/>
    <property type="project" value="UniProtKB-ARBA"/>
</dbReference>
<feature type="chain" id="PRO_5020910646" evidence="4">
    <location>
        <begin position="29"/>
        <end position="329"/>
    </location>
</feature>
<dbReference type="OrthoDB" id="9813037at2"/>
<dbReference type="PROSITE" id="PS51257">
    <property type="entry name" value="PROKAR_LIPOPROTEIN"/>
    <property type="match status" value="1"/>
</dbReference>
<dbReference type="InterPro" id="IPR028082">
    <property type="entry name" value="Peripla_BP_I"/>
</dbReference>
<reference evidence="6 7" key="1">
    <citation type="submission" date="2019-03" db="EMBL/GenBank/DDBJ databases">
        <title>Genomic analyses of the natural microbiome of Caenorhabditis elegans.</title>
        <authorList>
            <person name="Samuel B."/>
        </authorList>
    </citation>
    <scope>NUCLEOTIDE SEQUENCE [LARGE SCALE GENOMIC DNA]</scope>
    <source>
        <strain evidence="6 7">JUb18</strain>
    </source>
</reference>
<dbReference type="GO" id="GO:0030313">
    <property type="term" value="C:cell envelope"/>
    <property type="evidence" value="ECO:0007669"/>
    <property type="project" value="UniProtKB-SubCell"/>
</dbReference>
<evidence type="ECO:0000313" key="7">
    <source>
        <dbReference type="Proteomes" id="UP000295601"/>
    </source>
</evidence>
<feature type="signal peptide" evidence="4">
    <location>
        <begin position="1"/>
        <end position="28"/>
    </location>
</feature>
<dbReference type="RefSeq" id="WP_133616418.1">
    <property type="nucleotide sequence ID" value="NZ_SNYA01000003.1"/>
</dbReference>
<dbReference type="Proteomes" id="UP000295601">
    <property type="component" value="Unassembled WGS sequence"/>
</dbReference>
<gene>
    <name evidence="6" type="ORF">EDF62_1365</name>
</gene>
<accession>A0A4R6S3U1</accession>
<organism evidence="6 7">
    <name type="scientific">Leucobacter luti</name>
    <dbReference type="NCBI Taxonomy" id="340320"/>
    <lineage>
        <taxon>Bacteria</taxon>
        <taxon>Bacillati</taxon>
        <taxon>Actinomycetota</taxon>
        <taxon>Actinomycetes</taxon>
        <taxon>Micrococcales</taxon>
        <taxon>Microbacteriaceae</taxon>
        <taxon>Leucobacter</taxon>
    </lineage>
</organism>
<evidence type="ECO:0000256" key="4">
    <source>
        <dbReference type="SAM" id="SignalP"/>
    </source>
</evidence>
<evidence type="ECO:0000256" key="3">
    <source>
        <dbReference type="ARBA" id="ARBA00022729"/>
    </source>
</evidence>
<keyword evidence="7" id="KW-1185">Reference proteome</keyword>
<protein>
    <submittedName>
        <fullName evidence="6">Monosaccharide ABC transporter substrate-binding protein (CUT2 family)</fullName>
    </submittedName>
</protein>
<dbReference type="EMBL" id="SNYA01000003">
    <property type="protein sequence ID" value="TDP93386.1"/>
    <property type="molecule type" value="Genomic_DNA"/>
</dbReference>
<evidence type="ECO:0000256" key="1">
    <source>
        <dbReference type="ARBA" id="ARBA00004196"/>
    </source>
</evidence>
<dbReference type="Pfam" id="PF13407">
    <property type="entry name" value="Peripla_BP_4"/>
    <property type="match status" value="1"/>
</dbReference>
<dbReference type="AlphaFoldDB" id="A0A4R6S3U1"/>
<dbReference type="InterPro" id="IPR025997">
    <property type="entry name" value="SBP_2_dom"/>
</dbReference>